<feature type="compositionally biased region" description="Basic and acidic residues" evidence="15">
    <location>
        <begin position="51"/>
        <end position="63"/>
    </location>
</feature>
<dbReference type="CDD" id="cd02982">
    <property type="entry name" value="PDI_b'_family"/>
    <property type="match status" value="1"/>
</dbReference>
<dbReference type="PROSITE" id="PS00194">
    <property type="entry name" value="THIOREDOXIN_1"/>
    <property type="match status" value="2"/>
</dbReference>
<dbReference type="FunFam" id="3.40.30.10:FF:000023">
    <property type="entry name" value="Protein disulfide-isomerase"/>
    <property type="match status" value="1"/>
</dbReference>
<dbReference type="CDD" id="cd02995">
    <property type="entry name" value="PDI_a_PDI_a'_C"/>
    <property type="match status" value="1"/>
</dbReference>
<feature type="disulfide bond" description="Redox-active" evidence="12">
    <location>
        <begin position="97"/>
        <end position="100"/>
    </location>
</feature>
<evidence type="ECO:0000256" key="1">
    <source>
        <dbReference type="ARBA" id="ARBA00001182"/>
    </source>
</evidence>
<evidence type="ECO:0000313" key="18">
    <source>
        <dbReference type="Proteomes" id="UP001619887"/>
    </source>
</evidence>
<protein>
    <recommendedName>
        <fullName evidence="4 14">Protein disulfide-isomerase</fullName>
        <ecNumber evidence="4 14">5.3.4.1</ecNumber>
    </recommendedName>
</protein>
<dbReference type="EC" id="5.3.4.1" evidence="4 14"/>
<comment type="similarity">
    <text evidence="3 13">Belongs to the protein disulfide isomerase family.</text>
</comment>
<evidence type="ECO:0000256" key="9">
    <source>
        <dbReference type="ARBA" id="ARBA00023186"/>
    </source>
</evidence>
<keyword evidence="7" id="KW-0256">Endoplasmic reticulum</keyword>
<reference evidence="17 18" key="2">
    <citation type="journal article" date="2024" name="G3 (Bethesda)">
        <title>The genome of the cryopelagic Antarctic bald notothen, Trematomus borchgrevinki.</title>
        <authorList>
            <person name="Rayamajhi N."/>
            <person name="Rivera-Colon A.G."/>
            <person name="Minhas B.F."/>
            <person name="Cheng C.C."/>
            <person name="Catchen J.M."/>
        </authorList>
    </citation>
    <scope>NUCLEOTIDE SEQUENCE [LARGE SCALE GENOMIC DNA]</scope>
    <source>
        <strain evidence="17">AGRC-2024</strain>
    </source>
</reference>
<dbReference type="FunFam" id="3.40.30.10:FF:000027">
    <property type="entry name" value="protein disulfide-isomerase A2"/>
    <property type="match status" value="1"/>
</dbReference>
<evidence type="ECO:0000256" key="14">
    <source>
        <dbReference type="RuleBase" id="RU361130"/>
    </source>
</evidence>
<dbReference type="CDD" id="cd02981">
    <property type="entry name" value="PDI_b_family"/>
    <property type="match status" value="1"/>
</dbReference>
<gene>
    <name evidence="17" type="ORF">OYC64_016594</name>
</gene>
<feature type="chain" id="PRO_5044532917" description="Protein disulfide-isomerase" evidence="14">
    <location>
        <begin position="24"/>
        <end position="563"/>
    </location>
</feature>
<comment type="caution">
    <text evidence="17">The sequence shown here is derived from an EMBL/GenBank/DDBJ whole genome shotgun (WGS) entry which is preliminary data.</text>
</comment>
<feature type="region of interest" description="Disordered" evidence="15">
    <location>
        <begin position="517"/>
        <end position="563"/>
    </location>
</feature>
<dbReference type="NCBIfam" id="TIGR01130">
    <property type="entry name" value="ER_PDI_fam"/>
    <property type="match status" value="1"/>
</dbReference>
<evidence type="ECO:0000256" key="10">
    <source>
        <dbReference type="ARBA" id="ARBA00023235"/>
    </source>
</evidence>
<feature type="disulfide bond" description="Redox-active" evidence="12">
    <location>
        <begin position="445"/>
        <end position="448"/>
    </location>
</feature>
<dbReference type="PANTHER" id="PTHR18929:SF93">
    <property type="entry name" value="PROTEIN DISULFIDE-ISOMERASE A2"/>
    <property type="match status" value="1"/>
</dbReference>
<feature type="domain" description="Thioredoxin" evidence="16">
    <location>
        <begin position="394"/>
        <end position="522"/>
    </location>
</feature>
<reference evidence="17 18" key="1">
    <citation type="journal article" date="2022" name="G3 (Bethesda)">
        <title>Evaluating Illumina-, Nanopore-, and PacBio-based genome assembly strategies with the bald notothen, Trematomus borchgrevinki.</title>
        <authorList>
            <person name="Rayamajhi N."/>
            <person name="Cheng C.C."/>
            <person name="Catchen J.M."/>
        </authorList>
    </citation>
    <scope>NUCLEOTIDE SEQUENCE [LARGE SCALE GENOMIC DNA]</scope>
    <source>
        <strain evidence="17">AGRC-2024</strain>
    </source>
</reference>
<organism evidence="17 18">
    <name type="scientific">Pagothenia borchgrevinki</name>
    <name type="common">Bald rockcod</name>
    <name type="synonym">Trematomus borchgrevinki</name>
    <dbReference type="NCBI Taxonomy" id="8213"/>
    <lineage>
        <taxon>Eukaryota</taxon>
        <taxon>Metazoa</taxon>
        <taxon>Chordata</taxon>
        <taxon>Craniata</taxon>
        <taxon>Vertebrata</taxon>
        <taxon>Euteleostomi</taxon>
        <taxon>Actinopterygii</taxon>
        <taxon>Neopterygii</taxon>
        <taxon>Teleostei</taxon>
        <taxon>Neoteleostei</taxon>
        <taxon>Acanthomorphata</taxon>
        <taxon>Eupercaria</taxon>
        <taxon>Perciformes</taxon>
        <taxon>Notothenioidei</taxon>
        <taxon>Nototheniidae</taxon>
        <taxon>Pagothenia</taxon>
    </lineage>
</organism>
<evidence type="ECO:0000313" key="17">
    <source>
        <dbReference type="EMBL" id="KAL3066680.1"/>
    </source>
</evidence>
<keyword evidence="10 14" id="KW-0413">Isomerase</keyword>
<evidence type="ECO:0000256" key="11">
    <source>
        <dbReference type="ARBA" id="ARBA00023284"/>
    </source>
</evidence>
<name>A0ABD2HL06_PAGBO</name>
<evidence type="ECO:0000256" key="2">
    <source>
        <dbReference type="ARBA" id="ARBA00004319"/>
    </source>
</evidence>
<dbReference type="PANTHER" id="PTHR18929">
    <property type="entry name" value="PROTEIN DISULFIDE ISOMERASE"/>
    <property type="match status" value="1"/>
</dbReference>
<dbReference type="AlphaFoldDB" id="A0ABD2HL06"/>
<dbReference type="InterPro" id="IPR005788">
    <property type="entry name" value="PDI_thioredoxin-like_dom"/>
</dbReference>
<dbReference type="Pfam" id="PF13848">
    <property type="entry name" value="Thioredoxin_6"/>
    <property type="match status" value="1"/>
</dbReference>
<feature type="domain" description="Thioredoxin" evidence="16">
    <location>
        <begin position="49"/>
        <end position="180"/>
    </location>
</feature>
<keyword evidence="18" id="KW-1185">Reference proteome</keyword>
<evidence type="ECO:0000256" key="15">
    <source>
        <dbReference type="SAM" id="MobiDB-lite"/>
    </source>
</evidence>
<comment type="subcellular location">
    <subcellularLocation>
        <location evidence="2">Endoplasmic reticulum lumen</location>
    </subcellularLocation>
</comment>
<evidence type="ECO:0000256" key="12">
    <source>
        <dbReference type="PIRSR" id="PIRSR605792-51"/>
    </source>
</evidence>
<sequence length="563" mass="62922">MRTHTLLSLTLLGLLLWASCSRADDTEPSQAETQEDTSKESTEETSAEEEETKKTPEKEKTTEIEEDTDVMILHINNFARALSENQYLLVEFYAPWCGHCKKLEPVYAEAAGKLKEEEEAAGIRLAKVDVIEEKELGDEFEIGSFPTLKLFINGDRKQPLDFSGKRTAEGMVQWLKRRAGPGVPVLDSADSAAQFIDSHNITVVGFFDNLESEEAKVFKELAFDFTDSEFAVSAIPEVFQKYEVKANSVVLFKKFDDGRADFSLSEEGKLDKTNLTAFIKENSMELIIPFSQENADKIFGSSIKIHSLLFINSSVKSQTALLDESRTIAKEFKGKMLFVVLDVTEAMTHVLNYFGVSEKDAPTARIINMETGKKFNIDSGDLNINSMRQLCLDVLEGTAKPYFKSEEIPEDWNKGPVKVLVAKNFESVALDPTKNVFVEFYAPWCGHCKSLDPIWVELAEKYADKDDLIIAKMDATANEVESLSIEGFPTLKYFPAGGKEVVDYTGNRDLETMSKFLDDGGVLPEEEVDDEEDEDDDEGEVIVDEEADGSAEVPTNNTSKDEL</sequence>
<proteinExistence type="inferred from homology"/>
<feature type="compositionally biased region" description="Acidic residues" evidence="15">
    <location>
        <begin position="524"/>
        <end position="549"/>
    </location>
</feature>
<dbReference type="Gene3D" id="3.40.30.10">
    <property type="entry name" value="Glutaredoxin"/>
    <property type="match status" value="4"/>
</dbReference>
<accession>A0ABD2HL06</accession>
<evidence type="ECO:0000256" key="7">
    <source>
        <dbReference type="ARBA" id="ARBA00022824"/>
    </source>
</evidence>
<keyword evidence="11 12" id="KW-0676">Redox-active center</keyword>
<dbReference type="PRINTS" id="PR00421">
    <property type="entry name" value="THIOREDOXIN"/>
</dbReference>
<dbReference type="InterPro" id="IPR013766">
    <property type="entry name" value="Thioredoxin_domain"/>
</dbReference>
<dbReference type="Pfam" id="PF00085">
    <property type="entry name" value="Thioredoxin"/>
    <property type="match status" value="2"/>
</dbReference>
<feature type="region of interest" description="Disordered" evidence="15">
    <location>
        <begin position="25"/>
        <end position="65"/>
    </location>
</feature>
<dbReference type="Proteomes" id="UP001619887">
    <property type="component" value="Unassembled WGS sequence"/>
</dbReference>
<evidence type="ECO:0000256" key="5">
    <source>
        <dbReference type="ARBA" id="ARBA00022729"/>
    </source>
</evidence>
<keyword evidence="8 12" id="KW-1015">Disulfide bond</keyword>
<dbReference type="GO" id="GO:0003756">
    <property type="term" value="F:protein disulfide isomerase activity"/>
    <property type="evidence" value="ECO:0007669"/>
    <property type="project" value="UniProtKB-EC"/>
</dbReference>
<keyword evidence="6" id="KW-0677">Repeat</keyword>
<evidence type="ECO:0000256" key="6">
    <source>
        <dbReference type="ARBA" id="ARBA00022737"/>
    </source>
</evidence>
<dbReference type="NCBIfam" id="TIGR01126">
    <property type="entry name" value="pdi_dom"/>
    <property type="match status" value="1"/>
</dbReference>
<feature type="compositionally biased region" description="Polar residues" evidence="15">
    <location>
        <begin position="553"/>
        <end position="563"/>
    </location>
</feature>
<dbReference type="SUPFAM" id="SSF52833">
    <property type="entry name" value="Thioredoxin-like"/>
    <property type="match status" value="4"/>
</dbReference>
<evidence type="ECO:0000256" key="3">
    <source>
        <dbReference type="ARBA" id="ARBA00006347"/>
    </source>
</evidence>
<dbReference type="FunFam" id="3.40.30.10:FF:000042">
    <property type="entry name" value="protein disulfide-isomerase A2"/>
    <property type="match status" value="1"/>
</dbReference>
<comment type="catalytic activity">
    <reaction evidence="1 14">
        <text>Catalyzes the rearrangement of -S-S- bonds in proteins.</text>
        <dbReference type="EC" id="5.3.4.1"/>
    </reaction>
</comment>
<feature type="signal peptide" evidence="14">
    <location>
        <begin position="1"/>
        <end position="23"/>
    </location>
</feature>
<dbReference type="GO" id="GO:0005788">
    <property type="term" value="C:endoplasmic reticulum lumen"/>
    <property type="evidence" value="ECO:0007669"/>
    <property type="project" value="UniProtKB-SubCell"/>
</dbReference>
<dbReference type="CDD" id="cd02961">
    <property type="entry name" value="PDI_a_family"/>
    <property type="match status" value="1"/>
</dbReference>
<evidence type="ECO:0000256" key="13">
    <source>
        <dbReference type="RuleBase" id="RU004208"/>
    </source>
</evidence>
<evidence type="ECO:0000256" key="4">
    <source>
        <dbReference type="ARBA" id="ARBA00012723"/>
    </source>
</evidence>
<dbReference type="PROSITE" id="PS51352">
    <property type="entry name" value="THIOREDOXIN_2"/>
    <property type="match status" value="2"/>
</dbReference>
<evidence type="ECO:0000256" key="8">
    <source>
        <dbReference type="ARBA" id="ARBA00023157"/>
    </source>
</evidence>
<dbReference type="InterPro" id="IPR005792">
    <property type="entry name" value="Prot_disulphide_isomerase"/>
</dbReference>
<dbReference type="InterPro" id="IPR036249">
    <property type="entry name" value="Thioredoxin-like_sf"/>
</dbReference>
<dbReference type="InterPro" id="IPR017937">
    <property type="entry name" value="Thioredoxin_CS"/>
</dbReference>
<evidence type="ECO:0000259" key="16">
    <source>
        <dbReference type="PROSITE" id="PS51352"/>
    </source>
</evidence>
<keyword evidence="5 14" id="KW-0732">Signal</keyword>
<dbReference type="PROSITE" id="PS51257">
    <property type="entry name" value="PROKAR_LIPOPROTEIN"/>
    <property type="match status" value="1"/>
</dbReference>
<dbReference type="EMBL" id="JBIYXZ010002068">
    <property type="protein sequence ID" value="KAL3066680.1"/>
    <property type="molecule type" value="Genomic_DNA"/>
</dbReference>
<keyword evidence="9" id="KW-0143">Chaperone</keyword>